<name>A0ABT2M6G8_9MYCO</name>
<dbReference type="Pfam" id="PF02470">
    <property type="entry name" value="MlaD"/>
    <property type="match status" value="1"/>
</dbReference>
<protein>
    <submittedName>
        <fullName evidence="3">MCE family protein</fullName>
    </submittedName>
</protein>
<evidence type="ECO:0000259" key="2">
    <source>
        <dbReference type="Pfam" id="PF11887"/>
    </source>
</evidence>
<keyword evidence="4" id="KW-1185">Reference proteome</keyword>
<dbReference type="Proteomes" id="UP001206639">
    <property type="component" value="Unassembled WGS sequence"/>
</dbReference>
<dbReference type="RefSeq" id="WP_260991866.1">
    <property type="nucleotide sequence ID" value="NZ_JAODWD010000001.1"/>
</dbReference>
<evidence type="ECO:0000259" key="1">
    <source>
        <dbReference type="Pfam" id="PF02470"/>
    </source>
</evidence>
<reference evidence="4" key="1">
    <citation type="submission" date="2023-07" db="EMBL/GenBank/DDBJ databases">
        <authorList>
            <person name="Deng Y."/>
            <person name="Zhang Y.-Q."/>
        </authorList>
    </citation>
    <scope>NUCLEOTIDE SEQUENCE [LARGE SCALE GENOMIC DNA]</scope>
    <source>
        <strain evidence="4">CPCC 205710</strain>
    </source>
</reference>
<sequence length="416" mass="43561">MTRLRNVRATLAVTLVLTLIAGVVQTFVLTAPGHTRLVAYFANSNGIFVGDEVRILGIPVGEITEITPEPQRARITFQVDSRYRIPADVKAVILSPSLVTARAVALTPPYGGGVALSDGAVIPETRTAVPVEWDDVRVQLEKLTETLQPSQPGGLSTMGAFVTTVADNVRGRGPDIRSTVIELSEALSALGDHSGDVFATVKNLSTLVSGLSASTELMQQLNINLAAVTALLANGSDEVAQALSTLNAAAVDVRAFVADNREALGTTTDHLALISAALVESLGDVKQALHITPNTAANFANVYQPAQGGISAALALNNFANPISFLCGAIQAASRLGAEQSAKLCVQYLAPIVKNRQLNFLPLGVNPFVGATARPNEITYSEDRLRPIHTPPAQPRVATDPTHGIEGIMAPPGVGP</sequence>
<dbReference type="PANTHER" id="PTHR33371">
    <property type="entry name" value="INTERMEMBRANE PHOSPHOLIPID TRANSPORT SYSTEM BINDING PROTEIN MLAD-RELATED"/>
    <property type="match status" value="1"/>
</dbReference>
<evidence type="ECO:0000313" key="3">
    <source>
        <dbReference type="EMBL" id="MCT7657858.1"/>
    </source>
</evidence>
<proteinExistence type="predicted"/>
<feature type="domain" description="Mammalian cell entry C-terminal" evidence="2">
    <location>
        <begin position="115"/>
        <end position="280"/>
    </location>
</feature>
<dbReference type="InterPro" id="IPR005693">
    <property type="entry name" value="Mce"/>
</dbReference>
<dbReference type="EMBL" id="JAODWD010000001">
    <property type="protein sequence ID" value="MCT7657858.1"/>
    <property type="molecule type" value="Genomic_DNA"/>
</dbReference>
<accession>A0ABT2M6G8</accession>
<feature type="domain" description="Mce/MlaD" evidence="1">
    <location>
        <begin position="35"/>
        <end position="109"/>
    </location>
</feature>
<dbReference type="Pfam" id="PF11887">
    <property type="entry name" value="Mce4_CUP1"/>
    <property type="match status" value="1"/>
</dbReference>
<dbReference type="InterPro" id="IPR003399">
    <property type="entry name" value="Mce/MlaD"/>
</dbReference>
<organism evidence="3 4">
    <name type="scientific">Mycobacterium deserti</name>
    <dbReference type="NCBI Taxonomy" id="2978347"/>
    <lineage>
        <taxon>Bacteria</taxon>
        <taxon>Bacillati</taxon>
        <taxon>Actinomycetota</taxon>
        <taxon>Actinomycetes</taxon>
        <taxon>Mycobacteriales</taxon>
        <taxon>Mycobacteriaceae</taxon>
        <taxon>Mycobacterium</taxon>
    </lineage>
</organism>
<dbReference type="InterPro" id="IPR024516">
    <property type="entry name" value="Mce_C"/>
</dbReference>
<dbReference type="PANTHER" id="PTHR33371:SF4">
    <property type="entry name" value="INTERMEMBRANE PHOSPHOLIPID TRANSPORT SYSTEM BINDING PROTEIN MLAD"/>
    <property type="match status" value="1"/>
</dbReference>
<dbReference type="NCBIfam" id="TIGR00996">
    <property type="entry name" value="Mtu_fam_mce"/>
    <property type="match status" value="1"/>
</dbReference>
<comment type="caution">
    <text evidence="3">The sequence shown here is derived from an EMBL/GenBank/DDBJ whole genome shotgun (WGS) entry which is preliminary data.</text>
</comment>
<gene>
    <name evidence="3" type="ORF">N4S67_05435</name>
</gene>
<dbReference type="InterPro" id="IPR052336">
    <property type="entry name" value="MlaD_Phospholipid_Transporter"/>
</dbReference>
<evidence type="ECO:0000313" key="4">
    <source>
        <dbReference type="Proteomes" id="UP001206639"/>
    </source>
</evidence>